<evidence type="ECO:0000313" key="1">
    <source>
        <dbReference type="EMBL" id="AUH35137.1"/>
    </source>
</evidence>
<dbReference type="EMBL" id="CP025408">
    <property type="protein sequence ID" value="AUH35137.1"/>
    <property type="molecule type" value="Genomic_DNA"/>
</dbReference>
<sequence length="181" mass="18991">MTRLFLIRHATPLNEGRLAGRRDVSADCSDVEAVAAVRARLPEGAAQWCSPALRCRMTADALGLVAPDLHQELWEQDYGAWEGLPFDQLPDLGQLGPAELASHRPEGGESFGDMAARAVPRLAAASGDTVVVAHAGTVRAGLSMVVGPAALSFTVAPLSLTVLRKTGTDWSVEAVNLTAAP</sequence>
<dbReference type="KEGG" id="paro:CUV01_01680"/>
<organism evidence="1 2">
    <name type="scientific">Paracoccus tegillarcae</name>
    <dbReference type="NCBI Taxonomy" id="1529068"/>
    <lineage>
        <taxon>Bacteria</taxon>
        <taxon>Pseudomonadati</taxon>
        <taxon>Pseudomonadota</taxon>
        <taxon>Alphaproteobacteria</taxon>
        <taxon>Rhodobacterales</taxon>
        <taxon>Paracoccaceae</taxon>
        <taxon>Paracoccus</taxon>
    </lineage>
</organism>
<dbReference type="Proteomes" id="UP000233742">
    <property type="component" value="Chromosome"/>
</dbReference>
<protein>
    <submittedName>
        <fullName evidence="1">Histidine phosphatase family protein</fullName>
    </submittedName>
</protein>
<proteinExistence type="predicted"/>
<dbReference type="SUPFAM" id="SSF53254">
    <property type="entry name" value="Phosphoglycerate mutase-like"/>
    <property type="match status" value="1"/>
</dbReference>
<evidence type="ECO:0000313" key="2">
    <source>
        <dbReference type="Proteomes" id="UP000233742"/>
    </source>
</evidence>
<dbReference type="InterPro" id="IPR029033">
    <property type="entry name" value="His_PPase_superfam"/>
</dbReference>
<keyword evidence="2" id="KW-1185">Reference proteome</keyword>
<gene>
    <name evidence="1" type="ORF">CUV01_01680</name>
</gene>
<dbReference type="InterPro" id="IPR013078">
    <property type="entry name" value="His_Pase_superF_clade-1"/>
</dbReference>
<name>A0A2K9ENT9_9RHOB</name>
<accession>A0A2K9ENT9</accession>
<dbReference type="Gene3D" id="3.40.50.1240">
    <property type="entry name" value="Phosphoglycerate mutase-like"/>
    <property type="match status" value="1"/>
</dbReference>
<dbReference type="SMART" id="SM00855">
    <property type="entry name" value="PGAM"/>
    <property type="match status" value="1"/>
</dbReference>
<dbReference type="Pfam" id="PF00300">
    <property type="entry name" value="His_Phos_1"/>
    <property type="match status" value="1"/>
</dbReference>
<reference evidence="1 2" key="1">
    <citation type="submission" date="2017-12" db="EMBL/GenBank/DDBJ databases">
        <authorList>
            <person name="Hurst M.R.H."/>
        </authorList>
    </citation>
    <scope>NUCLEOTIDE SEQUENCE [LARGE SCALE GENOMIC DNA]</scope>
    <source>
        <strain evidence="1 2">BM15</strain>
    </source>
</reference>
<dbReference type="AlphaFoldDB" id="A0A2K9ENT9"/>
<dbReference type="OrthoDB" id="8347407at2"/>
<dbReference type="RefSeq" id="WP_101461789.1">
    <property type="nucleotide sequence ID" value="NZ_CP025408.1"/>
</dbReference>